<dbReference type="CDD" id="cd04301">
    <property type="entry name" value="NAT_SF"/>
    <property type="match status" value="1"/>
</dbReference>
<dbReference type="InterPro" id="IPR000182">
    <property type="entry name" value="GNAT_dom"/>
</dbReference>
<proteinExistence type="predicted"/>
<sequence length="149" mass="16907">MKILKRDSNEPEALELMNELSQILEKITGSSGRGSFNIEDVRSPRSLFAVAYLQEEAVGCGAIRPIDETTAEVKRMYARLSGKGIGSALLNYLETEARKMGYTKLILETRVINRKAVLFYESKSYKRIQNYGKYANRPESVCFEKKLVD</sequence>
<accession>V6J052</accession>
<organism evidence="4 5">
    <name type="scientific">Sporolactobacillus laevolacticus DSM 442</name>
    <dbReference type="NCBI Taxonomy" id="1395513"/>
    <lineage>
        <taxon>Bacteria</taxon>
        <taxon>Bacillati</taxon>
        <taxon>Bacillota</taxon>
        <taxon>Bacilli</taxon>
        <taxon>Bacillales</taxon>
        <taxon>Sporolactobacillaceae</taxon>
        <taxon>Sporolactobacillus</taxon>
    </lineage>
</organism>
<comment type="caution">
    <text evidence="4">The sequence shown here is derived from an EMBL/GenBank/DDBJ whole genome shotgun (WGS) entry which is preliminary data.</text>
</comment>
<evidence type="ECO:0000256" key="2">
    <source>
        <dbReference type="ARBA" id="ARBA00023315"/>
    </source>
</evidence>
<dbReference type="PANTHER" id="PTHR43877">
    <property type="entry name" value="AMINOALKYLPHOSPHONATE N-ACETYLTRANSFERASE-RELATED-RELATED"/>
    <property type="match status" value="1"/>
</dbReference>
<evidence type="ECO:0000313" key="4">
    <source>
        <dbReference type="EMBL" id="EST13253.1"/>
    </source>
</evidence>
<feature type="domain" description="N-acetyltransferase" evidence="3">
    <location>
        <begin position="3"/>
        <end position="148"/>
    </location>
</feature>
<name>V6J052_9BACL</name>
<keyword evidence="5" id="KW-1185">Reference proteome</keyword>
<dbReference type="SUPFAM" id="SSF55729">
    <property type="entry name" value="Acyl-CoA N-acyltransferases (Nat)"/>
    <property type="match status" value="1"/>
</dbReference>
<dbReference type="STRING" id="1395513.P343_00075"/>
<evidence type="ECO:0000313" key="5">
    <source>
        <dbReference type="Proteomes" id="UP000018296"/>
    </source>
</evidence>
<keyword evidence="2" id="KW-0012">Acyltransferase</keyword>
<evidence type="ECO:0000256" key="1">
    <source>
        <dbReference type="ARBA" id="ARBA00022679"/>
    </source>
</evidence>
<dbReference type="PATRIC" id="fig|1395513.3.peg.15"/>
<gene>
    <name evidence="4" type="ORF">P343_00075</name>
</gene>
<dbReference type="OrthoDB" id="9803233at2"/>
<dbReference type="Gene3D" id="3.40.630.30">
    <property type="match status" value="1"/>
</dbReference>
<dbReference type="InterPro" id="IPR050832">
    <property type="entry name" value="Bact_Acetyltransf"/>
</dbReference>
<dbReference type="EMBL" id="AWTC01000001">
    <property type="protein sequence ID" value="EST13253.1"/>
    <property type="molecule type" value="Genomic_DNA"/>
</dbReference>
<dbReference type="InterPro" id="IPR016181">
    <property type="entry name" value="Acyl_CoA_acyltransferase"/>
</dbReference>
<dbReference type="Pfam" id="PF00583">
    <property type="entry name" value="Acetyltransf_1"/>
    <property type="match status" value="1"/>
</dbReference>
<dbReference type="RefSeq" id="WP_023508346.1">
    <property type="nucleotide sequence ID" value="NZ_AWTC01000001.1"/>
</dbReference>
<dbReference type="PROSITE" id="PS51186">
    <property type="entry name" value="GNAT"/>
    <property type="match status" value="1"/>
</dbReference>
<dbReference type="Proteomes" id="UP000018296">
    <property type="component" value="Unassembled WGS sequence"/>
</dbReference>
<reference evidence="4 5" key="1">
    <citation type="journal article" date="2013" name="Genome Announc.">
        <title>Genome Sequence of Sporolactobacillus laevolacticus DSM442, an Efficient Polymer-Grade D-Lactate Producer from Agricultural Waste Cottonseed as a Nitrogen Source.</title>
        <authorList>
            <person name="Wang H."/>
            <person name="Wang L."/>
            <person name="Ju J."/>
            <person name="Yu B."/>
            <person name="Ma Y."/>
        </authorList>
    </citation>
    <scope>NUCLEOTIDE SEQUENCE [LARGE SCALE GENOMIC DNA]</scope>
    <source>
        <strain evidence="4 5">DSM 442</strain>
    </source>
</reference>
<dbReference type="AlphaFoldDB" id="V6J052"/>
<dbReference type="eggNOG" id="COG0456">
    <property type="taxonomic scope" value="Bacteria"/>
</dbReference>
<evidence type="ECO:0000259" key="3">
    <source>
        <dbReference type="PROSITE" id="PS51186"/>
    </source>
</evidence>
<keyword evidence="1 4" id="KW-0808">Transferase</keyword>
<protein>
    <submittedName>
        <fullName evidence="4">Acetyltransferase</fullName>
    </submittedName>
</protein>
<dbReference type="GO" id="GO:0016747">
    <property type="term" value="F:acyltransferase activity, transferring groups other than amino-acyl groups"/>
    <property type="evidence" value="ECO:0007669"/>
    <property type="project" value="InterPro"/>
</dbReference>
<dbReference type="PANTHER" id="PTHR43877:SF2">
    <property type="entry name" value="AMINOALKYLPHOSPHONATE N-ACETYLTRANSFERASE-RELATED"/>
    <property type="match status" value="1"/>
</dbReference>